<dbReference type="PROSITE" id="PS00937">
    <property type="entry name" value="RIBOSOMAL_L20"/>
    <property type="match status" value="1"/>
</dbReference>
<evidence type="ECO:0000256" key="5">
    <source>
        <dbReference type="ARBA" id="ARBA00023274"/>
    </source>
</evidence>
<keyword evidence="3 7" id="KW-0694">RNA-binding</keyword>
<dbReference type="InterPro" id="IPR049946">
    <property type="entry name" value="RIBOSOMAL_L20_CS"/>
</dbReference>
<dbReference type="PRINTS" id="PR00062">
    <property type="entry name" value="RIBOSOMALL20"/>
</dbReference>
<dbReference type="Proteomes" id="UP001594351">
    <property type="component" value="Unassembled WGS sequence"/>
</dbReference>
<evidence type="ECO:0000256" key="2">
    <source>
        <dbReference type="ARBA" id="ARBA00022730"/>
    </source>
</evidence>
<dbReference type="GO" id="GO:0005840">
    <property type="term" value="C:ribosome"/>
    <property type="evidence" value="ECO:0007669"/>
    <property type="project" value="UniProtKB-KW"/>
</dbReference>
<evidence type="ECO:0000256" key="8">
    <source>
        <dbReference type="RuleBase" id="RU000560"/>
    </source>
</evidence>
<dbReference type="Gene3D" id="6.10.160.10">
    <property type="match status" value="1"/>
</dbReference>
<comment type="function">
    <text evidence="7 8">Binds directly to 23S ribosomal RNA and is necessary for the in vitro assembly process of the 50S ribosomal subunit. It is not involved in the protein synthesizing functions of that subunit.</text>
</comment>
<comment type="caution">
    <text evidence="9">The sequence shown here is derived from an EMBL/GenBank/DDBJ whole genome shotgun (WGS) entry which is preliminary data.</text>
</comment>
<comment type="similarity">
    <text evidence="1 7 8">Belongs to the bacterial ribosomal protein bL20 family.</text>
</comment>
<dbReference type="PANTHER" id="PTHR10986">
    <property type="entry name" value="39S RIBOSOMAL PROTEIN L20"/>
    <property type="match status" value="1"/>
</dbReference>
<evidence type="ECO:0000256" key="4">
    <source>
        <dbReference type="ARBA" id="ARBA00022980"/>
    </source>
</evidence>
<proteinExistence type="inferred from homology"/>
<evidence type="ECO:0000256" key="7">
    <source>
        <dbReference type="HAMAP-Rule" id="MF_00382"/>
    </source>
</evidence>
<keyword evidence="2 7" id="KW-0699">rRNA-binding</keyword>
<keyword evidence="10" id="KW-1185">Reference proteome</keyword>
<gene>
    <name evidence="7 9" type="primary">rplT</name>
    <name evidence="9" type="ORF">ACFL27_05125</name>
</gene>
<dbReference type="InterPro" id="IPR005813">
    <property type="entry name" value="Ribosomal_bL20"/>
</dbReference>
<reference evidence="9 10" key="1">
    <citation type="submission" date="2024-09" db="EMBL/GenBank/DDBJ databases">
        <title>Laminarin stimulates single cell rates of sulfate reduction while oxygen inhibits transcriptomic activity in coastal marine sediment.</title>
        <authorList>
            <person name="Lindsay M."/>
            <person name="Orcutt B."/>
            <person name="Emerson D."/>
            <person name="Stepanauskas R."/>
            <person name="D'Angelo T."/>
        </authorList>
    </citation>
    <scope>NUCLEOTIDE SEQUENCE [LARGE SCALE GENOMIC DNA]</scope>
    <source>
        <strain evidence="9">SAG AM-311-K15</strain>
    </source>
</reference>
<dbReference type="NCBIfam" id="TIGR01032">
    <property type="entry name" value="rplT_bact"/>
    <property type="match status" value="1"/>
</dbReference>
<keyword evidence="4 7" id="KW-0689">Ribosomal protein</keyword>
<evidence type="ECO:0000313" key="9">
    <source>
        <dbReference type="EMBL" id="MFC1849575.1"/>
    </source>
</evidence>
<keyword evidence="5 7" id="KW-0687">Ribonucleoprotein</keyword>
<accession>A0ABV6YTP0</accession>
<evidence type="ECO:0000256" key="3">
    <source>
        <dbReference type="ARBA" id="ARBA00022884"/>
    </source>
</evidence>
<dbReference type="Gene3D" id="1.10.1900.20">
    <property type="entry name" value="Ribosomal protein L20"/>
    <property type="match status" value="1"/>
</dbReference>
<dbReference type="SUPFAM" id="SSF74731">
    <property type="entry name" value="Ribosomal protein L20"/>
    <property type="match status" value="1"/>
</dbReference>
<name>A0ABV6YTP0_UNCC1</name>
<dbReference type="Pfam" id="PF00453">
    <property type="entry name" value="Ribosomal_L20"/>
    <property type="match status" value="1"/>
</dbReference>
<evidence type="ECO:0000256" key="1">
    <source>
        <dbReference type="ARBA" id="ARBA00007698"/>
    </source>
</evidence>
<sequence>MTRVKRGTRGVARRKKVLKSAKGFRGARKKLFRTAREAVDKALQHSYRDRRNRKRDFRRLWIARINAATRNHGLVYSRFIEGLHKAGVKIDRKILADLAIREPETFTELVQTAKTSLAANN</sequence>
<dbReference type="CDD" id="cd07026">
    <property type="entry name" value="Ribosomal_L20"/>
    <property type="match status" value="1"/>
</dbReference>
<dbReference type="InterPro" id="IPR035566">
    <property type="entry name" value="Ribosomal_protein_bL20_C"/>
</dbReference>
<evidence type="ECO:0000256" key="6">
    <source>
        <dbReference type="ARBA" id="ARBA00035172"/>
    </source>
</evidence>
<dbReference type="EMBL" id="JBHPBY010000046">
    <property type="protein sequence ID" value="MFC1849575.1"/>
    <property type="molecule type" value="Genomic_DNA"/>
</dbReference>
<protein>
    <recommendedName>
        <fullName evidence="6 7">Large ribosomal subunit protein bL20</fullName>
    </recommendedName>
</protein>
<organism evidence="9 10">
    <name type="scientific">candidate division CSSED10-310 bacterium</name>
    <dbReference type="NCBI Taxonomy" id="2855610"/>
    <lineage>
        <taxon>Bacteria</taxon>
        <taxon>Bacteria division CSSED10-310</taxon>
    </lineage>
</organism>
<evidence type="ECO:0000313" key="10">
    <source>
        <dbReference type="Proteomes" id="UP001594351"/>
    </source>
</evidence>
<dbReference type="HAMAP" id="MF_00382">
    <property type="entry name" value="Ribosomal_bL20"/>
    <property type="match status" value="1"/>
</dbReference>